<dbReference type="Gene3D" id="1.20.272.10">
    <property type="match status" value="1"/>
</dbReference>
<dbReference type="Pfam" id="PF00004">
    <property type="entry name" value="AAA"/>
    <property type="match status" value="1"/>
</dbReference>
<dbReference type="AlphaFoldDB" id="A0A6C0AQM5"/>
<dbReference type="PANTHER" id="PTHR23389">
    <property type="entry name" value="CHROMOSOME TRANSMISSION FIDELITY FACTOR 18"/>
    <property type="match status" value="1"/>
</dbReference>
<dbReference type="GO" id="GO:0005524">
    <property type="term" value="F:ATP binding"/>
    <property type="evidence" value="ECO:0007669"/>
    <property type="project" value="InterPro"/>
</dbReference>
<keyword evidence="1" id="KW-0235">DNA replication</keyword>
<organism evidence="3">
    <name type="scientific">viral metagenome</name>
    <dbReference type="NCBI Taxonomy" id="1070528"/>
    <lineage>
        <taxon>unclassified sequences</taxon>
        <taxon>metagenomes</taxon>
        <taxon>organismal metagenomes</taxon>
    </lineage>
</organism>
<dbReference type="SUPFAM" id="SSF48019">
    <property type="entry name" value="post-AAA+ oligomerization domain-like"/>
    <property type="match status" value="1"/>
</dbReference>
<dbReference type="PANTHER" id="PTHR23389:SF6">
    <property type="entry name" value="REPLICATION FACTOR C SUBUNIT 1"/>
    <property type="match status" value="1"/>
</dbReference>
<dbReference type="SUPFAM" id="SSF52540">
    <property type="entry name" value="P-loop containing nucleoside triphosphate hydrolases"/>
    <property type="match status" value="1"/>
</dbReference>
<dbReference type="InterPro" id="IPR027417">
    <property type="entry name" value="P-loop_NTPase"/>
</dbReference>
<dbReference type="Gene3D" id="1.10.8.60">
    <property type="match status" value="1"/>
</dbReference>
<proteinExistence type="predicted"/>
<evidence type="ECO:0000259" key="2">
    <source>
        <dbReference type="Pfam" id="PF00004"/>
    </source>
</evidence>
<accession>A0A6C0AQM5</accession>
<dbReference type="GO" id="GO:0006260">
    <property type="term" value="P:DNA replication"/>
    <property type="evidence" value="ECO:0007669"/>
    <property type="project" value="UniProtKB-KW"/>
</dbReference>
<dbReference type="Gene3D" id="3.40.50.300">
    <property type="entry name" value="P-loop containing nucleotide triphosphate hydrolases"/>
    <property type="match status" value="1"/>
</dbReference>
<dbReference type="GO" id="GO:0016887">
    <property type="term" value="F:ATP hydrolysis activity"/>
    <property type="evidence" value="ECO:0007669"/>
    <property type="project" value="InterPro"/>
</dbReference>
<evidence type="ECO:0000313" key="3">
    <source>
        <dbReference type="EMBL" id="QHS82002.1"/>
    </source>
</evidence>
<reference evidence="3" key="1">
    <citation type="journal article" date="2020" name="Nature">
        <title>Giant virus diversity and host interactions through global metagenomics.</title>
        <authorList>
            <person name="Schulz F."/>
            <person name="Roux S."/>
            <person name="Paez-Espino D."/>
            <person name="Jungbluth S."/>
            <person name="Walsh D.A."/>
            <person name="Denef V.J."/>
            <person name="McMahon K.D."/>
            <person name="Konstantinidis K.T."/>
            <person name="Eloe-Fadrosh E.A."/>
            <person name="Kyrpides N.C."/>
            <person name="Woyke T."/>
        </authorList>
    </citation>
    <scope>NUCLEOTIDE SEQUENCE</scope>
    <source>
        <strain evidence="3">GVMAG-S-1101165-79</strain>
    </source>
</reference>
<feature type="domain" description="ATPase AAA-type core" evidence="2">
    <location>
        <begin position="42"/>
        <end position="155"/>
    </location>
</feature>
<evidence type="ECO:0000256" key="1">
    <source>
        <dbReference type="ARBA" id="ARBA00022705"/>
    </source>
</evidence>
<dbReference type="EMBL" id="MN740762">
    <property type="protein sequence ID" value="QHS82002.1"/>
    <property type="molecule type" value="Genomic_DNA"/>
</dbReference>
<protein>
    <recommendedName>
        <fullName evidence="2">ATPase AAA-type core domain-containing protein</fullName>
    </recommendedName>
</protein>
<dbReference type="InterPro" id="IPR008921">
    <property type="entry name" value="DNA_pol3_clamp-load_cplx_C"/>
</dbReference>
<dbReference type="GO" id="GO:0005634">
    <property type="term" value="C:nucleus"/>
    <property type="evidence" value="ECO:0007669"/>
    <property type="project" value="TreeGrafter"/>
</dbReference>
<name>A0A6C0AQM5_9ZZZZ</name>
<sequence>MFTTKYRPTNLSNFIGNQQAIQPFIKWLLIWDGKNKKTKCALISGVNGIGKSLLVDLILKKHDYHMIHISIDEDRDKDYMINTIKPLLGSKRTFSGQENVLVVSDIDSSGGDYGFISSLVECIKETQIPIICICDDRYSQNIKPILAYCFDIKLSKPSYKDVYPLIYKVVTTEKIKISKSKVDKLYEQSNGDIRYILNALQLGNIDKCDTQKNIQSSNIFDTTEKLFNMDTDLNDKWNIYWMSHDIHPLLVHENYIGSTLNVRDEAKKLENIAYSIDALSDMDLLDAQFDFQLEPYIAFNTIKATTKCNKKGQIKFPQFLGRISTANKNKREKLDYTQVKFKI</sequence>
<dbReference type="GO" id="GO:0003677">
    <property type="term" value="F:DNA binding"/>
    <property type="evidence" value="ECO:0007669"/>
    <property type="project" value="InterPro"/>
</dbReference>
<dbReference type="InterPro" id="IPR003959">
    <property type="entry name" value="ATPase_AAA_core"/>
</dbReference>